<comment type="caution">
    <text evidence="1">The sequence shown here is derived from an EMBL/GenBank/DDBJ whole genome shotgun (WGS) entry which is preliminary data.</text>
</comment>
<keyword evidence="2" id="KW-1185">Reference proteome</keyword>
<reference evidence="1" key="2">
    <citation type="submission" date="2021-01" db="EMBL/GenBank/DDBJ databases">
        <authorList>
            <person name="Schikora-Tamarit M.A."/>
        </authorList>
    </citation>
    <scope>NUCLEOTIDE SEQUENCE</scope>
    <source>
        <strain evidence="1">NCAIM Y.01608</strain>
    </source>
</reference>
<reference evidence="1" key="1">
    <citation type="journal article" date="2021" name="Open Biol.">
        <title>Shared evolutionary footprints suggest mitochondrial oxidative damage underlies multiple complex I losses in fungi.</title>
        <authorList>
            <person name="Schikora-Tamarit M.A."/>
            <person name="Marcet-Houben M."/>
            <person name="Nosek J."/>
            <person name="Gabaldon T."/>
        </authorList>
    </citation>
    <scope>NUCLEOTIDE SEQUENCE</scope>
    <source>
        <strain evidence="1">NCAIM Y.01608</strain>
    </source>
</reference>
<name>A0A9P8PSG7_9ASCO</name>
<evidence type="ECO:0000313" key="2">
    <source>
        <dbReference type="Proteomes" id="UP000788993"/>
    </source>
</evidence>
<gene>
    <name evidence="1" type="ORF">OGATHE_000791</name>
</gene>
<accession>A0A9P8PSG7</accession>
<protein>
    <submittedName>
        <fullName evidence="1">Uncharacterized protein</fullName>
    </submittedName>
</protein>
<organism evidence="1 2">
    <name type="scientific">Ogataea polymorpha</name>
    <dbReference type="NCBI Taxonomy" id="460523"/>
    <lineage>
        <taxon>Eukaryota</taxon>
        <taxon>Fungi</taxon>
        <taxon>Dikarya</taxon>
        <taxon>Ascomycota</taxon>
        <taxon>Saccharomycotina</taxon>
        <taxon>Pichiomycetes</taxon>
        <taxon>Pichiales</taxon>
        <taxon>Pichiaceae</taxon>
        <taxon>Ogataea</taxon>
    </lineage>
</organism>
<dbReference type="EMBL" id="JAEUBD010000108">
    <property type="protein sequence ID" value="KAH3677317.1"/>
    <property type="molecule type" value="Genomic_DNA"/>
</dbReference>
<dbReference type="Proteomes" id="UP000788993">
    <property type="component" value="Unassembled WGS sequence"/>
</dbReference>
<sequence>MCILRQIELGRRNADHAKLLNQPEGKLEVARLVRNLLRELDLLWNLHLLQIHQQKVPPVGNSVRQAQFVKDCREDSIFVDILFSGLLVVAVGSCQLQCLRSGLLHHVRCAEANTSVRQRAVLHGLLVANDPANTPTSGREALTCGPNRQGSSADFWAQKRNSGEVPVLAPVDAPVVTGHGPGSKICRWMQLDVLDLSSRHLDVGDVLVEEGLKDDDLVARSNETEETGKHALVGPGGDQDFVLCQLPSVDG</sequence>
<dbReference type="AlphaFoldDB" id="A0A9P8PSG7"/>
<proteinExistence type="predicted"/>
<evidence type="ECO:0000313" key="1">
    <source>
        <dbReference type="EMBL" id="KAH3677317.1"/>
    </source>
</evidence>